<dbReference type="PANTHER" id="PTHR36930:SF1">
    <property type="entry name" value="MOSC DOMAIN-CONTAINING PROTEIN"/>
    <property type="match status" value="1"/>
</dbReference>
<dbReference type="SUPFAM" id="SSF50800">
    <property type="entry name" value="PK beta-barrel domain-like"/>
    <property type="match status" value="1"/>
</dbReference>
<protein>
    <submittedName>
        <fullName evidence="2">Molybdenum cofactor sulfurase</fullName>
    </submittedName>
</protein>
<comment type="caution">
    <text evidence="2">The sequence shown here is derived from an EMBL/GenBank/DDBJ whole genome shotgun (WGS) entry which is preliminary data.</text>
</comment>
<dbReference type="Gene3D" id="2.40.33.20">
    <property type="entry name" value="PK beta-barrel domain-like"/>
    <property type="match status" value="1"/>
</dbReference>
<dbReference type="RefSeq" id="WP_188576089.1">
    <property type="nucleotide sequence ID" value="NZ_BMDZ01000011.1"/>
</dbReference>
<dbReference type="PANTHER" id="PTHR36930">
    <property type="entry name" value="METAL-SULFUR CLUSTER BIOSYNTHESIS PROTEINS YUAD-RELATED"/>
    <property type="match status" value="1"/>
</dbReference>
<dbReference type="InterPro" id="IPR011037">
    <property type="entry name" value="Pyrv_Knase-like_insert_dom_sf"/>
</dbReference>
<sequence length="254" mass="27910">MADGALIDINRFPVKSLSVDRLETCRLTPGAALPADRRFAFAKIGTQPNPFQPEWRPKAAFHVMVTEARMGSIGCRYDEAADRLAITLPDGEAMAGQGTDPDFAIRAGQLVARHLGLAPAKAPMLVRMAESALTDKQRQMISVSNLASARRLARDMDLPEVDPLRFRNNLLVDLGTAWMERDLIGRRLRIGDTVLEVVAQVIRCAATEIHPGTDRRDLKIVQALTDHYGHKEFGVFTVVIEGGEISRGMAVTID</sequence>
<dbReference type="PROSITE" id="PS51340">
    <property type="entry name" value="MOSC"/>
    <property type="match status" value="1"/>
</dbReference>
<reference evidence="3" key="1">
    <citation type="journal article" date="2019" name="Int. J. Syst. Evol. Microbiol.">
        <title>The Global Catalogue of Microorganisms (GCM) 10K type strain sequencing project: providing services to taxonomists for standard genome sequencing and annotation.</title>
        <authorList>
            <consortium name="The Broad Institute Genomics Platform"/>
            <consortium name="The Broad Institute Genome Sequencing Center for Infectious Disease"/>
            <person name="Wu L."/>
            <person name="Ma J."/>
        </authorList>
    </citation>
    <scope>NUCLEOTIDE SEQUENCE [LARGE SCALE GENOMIC DNA]</scope>
    <source>
        <strain evidence="3">CGMCC 1.10188</strain>
    </source>
</reference>
<dbReference type="Proteomes" id="UP000603352">
    <property type="component" value="Unassembled WGS sequence"/>
</dbReference>
<organism evidence="2 3">
    <name type="scientific">Tistrella bauzanensis</name>
    <dbReference type="NCBI Taxonomy" id="657419"/>
    <lineage>
        <taxon>Bacteria</taxon>
        <taxon>Pseudomonadati</taxon>
        <taxon>Pseudomonadota</taxon>
        <taxon>Alphaproteobacteria</taxon>
        <taxon>Geminicoccales</taxon>
        <taxon>Geminicoccaceae</taxon>
        <taxon>Tistrella</taxon>
    </lineage>
</organism>
<evidence type="ECO:0000313" key="2">
    <source>
        <dbReference type="EMBL" id="GGB33494.1"/>
    </source>
</evidence>
<dbReference type="InterPro" id="IPR005302">
    <property type="entry name" value="MoCF_Sase_C"/>
</dbReference>
<dbReference type="Pfam" id="PF03473">
    <property type="entry name" value="MOSC"/>
    <property type="match status" value="1"/>
</dbReference>
<dbReference type="EMBL" id="BMDZ01000011">
    <property type="protein sequence ID" value="GGB33494.1"/>
    <property type="molecule type" value="Genomic_DNA"/>
</dbReference>
<evidence type="ECO:0000259" key="1">
    <source>
        <dbReference type="PROSITE" id="PS51340"/>
    </source>
</evidence>
<keyword evidence="3" id="KW-1185">Reference proteome</keyword>
<accession>A0ABQ1IBK9</accession>
<dbReference type="InterPro" id="IPR052716">
    <property type="entry name" value="MOSC_domain"/>
</dbReference>
<evidence type="ECO:0000313" key="3">
    <source>
        <dbReference type="Proteomes" id="UP000603352"/>
    </source>
</evidence>
<gene>
    <name evidence="2" type="ORF">GCM10011505_13670</name>
</gene>
<proteinExistence type="predicted"/>
<name>A0ABQ1IBK9_9PROT</name>
<feature type="domain" description="MOSC" evidence="1">
    <location>
        <begin position="99"/>
        <end position="254"/>
    </location>
</feature>